<evidence type="ECO:0000256" key="3">
    <source>
        <dbReference type="ARBA" id="ARBA00023163"/>
    </source>
</evidence>
<dbReference type="InterPro" id="IPR011008">
    <property type="entry name" value="Dimeric_a/b-barrel"/>
</dbReference>
<dbReference type="SUPFAM" id="SSF54909">
    <property type="entry name" value="Dimeric alpha+beta barrel"/>
    <property type="match status" value="1"/>
</dbReference>
<evidence type="ECO:0000259" key="4">
    <source>
        <dbReference type="Pfam" id="PF01037"/>
    </source>
</evidence>
<dbReference type="InterPro" id="IPR000485">
    <property type="entry name" value="AsnC-type_HTH_dom"/>
</dbReference>
<dbReference type="Gene3D" id="1.10.10.10">
    <property type="entry name" value="Winged helix-like DNA-binding domain superfamily/Winged helix DNA-binding domain"/>
    <property type="match status" value="1"/>
</dbReference>
<dbReference type="InterPro" id="IPR019888">
    <property type="entry name" value="Tscrpt_reg_AsnC-like"/>
</dbReference>
<dbReference type="InterPro" id="IPR036390">
    <property type="entry name" value="WH_DNA-bd_sf"/>
</dbReference>
<gene>
    <name evidence="6" type="ORF">SAMN05216554_0197</name>
</gene>
<dbReference type="SMART" id="SM00344">
    <property type="entry name" value="HTH_ASNC"/>
    <property type="match status" value="1"/>
</dbReference>
<keyword evidence="2" id="KW-0238">DNA-binding</keyword>
<dbReference type="RefSeq" id="WP_092547602.1">
    <property type="nucleotide sequence ID" value="NZ_FNPZ01000001.1"/>
</dbReference>
<dbReference type="STRING" id="381665.SAMN05216554_0197"/>
<dbReference type="GO" id="GO:0043200">
    <property type="term" value="P:response to amino acid"/>
    <property type="evidence" value="ECO:0007669"/>
    <property type="project" value="TreeGrafter"/>
</dbReference>
<dbReference type="InterPro" id="IPR036388">
    <property type="entry name" value="WH-like_DNA-bd_sf"/>
</dbReference>
<dbReference type="Gene3D" id="3.30.70.920">
    <property type="match status" value="1"/>
</dbReference>
<feature type="domain" description="Transcription regulator AsnC/Lrp ligand binding" evidence="4">
    <location>
        <begin position="88"/>
        <end position="155"/>
    </location>
</feature>
<name>A0A1H3JKB5_9MICO</name>
<keyword evidence="3" id="KW-0804">Transcription</keyword>
<dbReference type="OrthoDB" id="9809462at2"/>
<evidence type="ECO:0000256" key="2">
    <source>
        <dbReference type="ARBA" id="ARBA00023125"/>
    </source>
</evidence>
<evidence type="ECO:0000313" key="6">
    <source>
        <dbReference type="EMBL" id="SDY39848.1"/>
    </source>
</evidence>
<organism evidence="6 7">
    <name type="scientific">Herbiconiux ginsengi</name>
    <dbReference type="NCBI Taxonomy" id="381665"/>
    <lineage>
        <taxon>Bacteria</taxon>
        <taxon>Bacillati</taxon>
        <taxon>Actinomycetota</taxon>
        <taxon>Actinomycetes</taxon>
        <taxon>Micrococcales</taxon>
        <taxon>Microbacteriaceae</taxon>
        <taxon>Herbiconiux</taxon>
    </lineage>
</organism>
<dbReference type="Pfam" id="PF13404">
    <property type="entry name" value="HTH_AsnC-type"/>
    <property type="match status" value="1"/>
</dbReference>
<evidence type="ECO:0000259" key="5">
    <source>
        <dbReference type="Pfam" id="PF13404"/>
    </source>
</evidence>
<feature type="domain" description="HTH asnC-type" evidence="5">
    <location>
        <begin position="20"/>
        <end position="59"/>
    </location>
</feature>
<proteinExistence type="predicted"/>
<dbReference type="InterPro" id="IPR019887">
    <property type="entry name" value="Tscrpt_reg_AsnC/Lrp_C"/>
</dbReference>
<dbReference type="EMBL" id="FNPZ01000001">
    <property type="protein sequence ID" value="SDY39848.1"/>
    <property type="molecule type" value="Genomic_DNA"/>
</dbReference>
<dbReference type="AlphaFoldDB" id="A0A1H3JKB5"/>
<evidence type="ECO:0000256" key="1">
    <source>
        <dbReference type="ARBA" id="ARBA00023015"/>
    </source>
</evidence>
<evidence type="ECO:0000313" key="7">
    <source>
        <dbReference type="Proteomes" id="UP000198891"/>
    </source>
</evidence>
<dbReference type="Proteomes" id="UP000198891">
    <property type="component" value="Unassembled WGS sequence"/>
</dbReference>
<dbReference type="PANTHER" id="PTHR30154:SF34">
    <property type="entry name" value="TRANSCRIPTIONAL REGULATOR AZLB"/>
    <property type="match status" value="1"/>
</dbReference>
<reference evidence="6 7" key="1">
    <citation type="submission" date="2016-10" db="EMBL/GenBank/DDBJ databases">
        <authorList>
            <person name="de Groot N.N."/>
        </authorList>
    </citation>
    <scope>NUCLEOTIDE SEQUENCE [LARGE SCALE GENOMIC DNA]</scope>
    <source>
        <strain evidence="6 7">CGMCC 4.3491</strain>
    </source>
</reference>
<keyword evidence="7" id="KW-1185">Reference proteome</keyword>
<dbReference type="SUPFAM" id="SSF46785">
    <property type="entry name" value="Winged helix' DNA-binding domain"/>
    <property type="match status" value="1"/>
</dbReference>
<accession>A0A1H3JKB5</accession>
<dbReference type="GO" id="GO:0005829">
    <property type="term" value="C:cytosol"/>
    <property type="evidence" value="ECO:0007669"/>
    <property type="project" value="TreeGrafter"/>
</dbReference>
<protein>
    <submittedName>
        <fullName evidence="6">Transcriptional regulator, AsnC family</fullName>
    </submittedName>
</protein>
<keyword evidence="1" id="KW-0805">Transcription regulation</keyword>
<dbReference type="PANTHER" id="PTHR30154">
    <property type="entry name" value="LEUCINE-RESPONSIVE REGULATORY PROTEIN"/>
    <property type="match status" value="1"/>
</dbReference>
<dbReference type="Pfam" id="PF01037">
    <property type="entry name" value="AsnC_trans_reg"/>
    <property type="match status" value="1"/>
</dbReference>
<sequence>MATLNTNEVAAGRTPGRTADAIDAAILRRLSDDPDVTTLALAESTGLARNTVRARLARYRAGGALKSFERRIDPAFLGYPLHAHVITKVTQRKLTSVAEALAGIPEVLEVSGLSGVADLLVHVVSRDAEDLYRVTGRILAIDGVKRTNTGLVMQELVGYRVTQLLDEH</sequence>
<dbReference type="GO" id="GO:0043565">
    <property type="term" value="F:sequence-specific DNA binding"/>
    <property type="evidence" value="ECO:0007669"/>
    <property type="project" value="InterPro"/>
</dbReference>